<name>A0ABR0ACP7_9CRUS</name>
<comment type="caution">
    <text evidence="1">The sequence shown here is derived from an EMBL/GenBank/DDBJ whole genome shotgun (WGS) entry which is preliminary data.</text>
</comment>
<evidence type="ECO:0000313" key="2">
    <source>
        <dbReference type="Proteomes" id="UP001234178"/>
    </source>
</evidence>
<proteinExistence type="predicted"/>
<organism evidence="1 2">
    <name type="scientific">Daphnia magna</name>
    <dbReference type="NCBI Taxonomy" id="35525"/>
    <lineage>
        <taxon>Eukaryota</taxon>
        <taxon>Metazoa</taxon>
        <taxon>Ecdysozoa</taxon>
        <taxon>Arthropoda</taxon>
        <taxon>Crustacea</taxon>
        <taxon>Branchiopoda</taxon>
        <taxon>Diplostraca</taxon>
        <taxon>Cladocera</taxon>
        <taxon>Anomopoda</taxon>
        <taxon>Daphniidae</taxon>
        <taxon>Daphnia</taxon>
    </lineage>
</organism>
<protein>
    <submittedName>
        <fullName evidence="1">Uncharacterized protein</fullName>
    </submittedName>
</protein>
<sequence>MARWTQEIRCLYLHRHENRKIQLDSVYQLKMDINLQTTNLLRPANGDYVWYGWTVKGNEPCHGEAALFSIWISRWANSY</sequence>
<reference evidence="1 2" key="1">
    <citation type="journal article" date="2023" name="Nucleic Acids Res.">
        <title>The hologenome of Daphnia magna reveals possible DNA methylation and microbiome-mediated evolution of the host genome.</title>
        <authorList>
            <person name="Chaturvedi A."/>
            <person name="Li X."/>
            <person name="Dhandapani V."/>
            <person name="Marshall H."/>
            <person name="Kissane S."/>
            <person name="Cuenca-Cambronero M."/>
            <person name="Asole G."/>
            <person name="Calvet F."/>
            <person name="Ruiz-Romero M."/>
            <person name="Marangio P."/>
            <person name="Guigo R."/>
            <person name="Rago D."/>
            <person name="Mirbahai L."/>
            <person name="Eastwood N."/>
            <person name="Colbourne J.K."/>
            <person name="Zhou J."/>
            <person name="Mallon E."/>
            <person name="Orsini L."/>
        </authorList>
    </citation>
    <scope>NUCLEOTIDE SEQUENCE [LARGE SCALE GENOMIC DNA]</scope>
    <source>
        <strain evidence="1">LRV0_1</strain>
    </source>
</reference>
<evidence type="ECO:0000313" key="1">
    <source>
        <dbReference type="EMBL" id="KAK4022853.1"/>
    </source>
</evidence>
<keyword evidence="2" id="KW-1185">Reference proteome</keyword>
<dbReference type="Proteomes" id="UP001234178">
    <property type="component" value="Unassembled WGS sequence"/>
</dbReference>
<gene>
    <name evidence="1" type="ORF">OUZ56_008297</name>
</gene>
<dbReference type="EMBL" id="JAOYFB010000037">
    <property type="protein sequence ID" value="KAK4022853.1"/>
    <property type="molecule type" value="Genomic_DNA"/>
</dbReference>
<accession>A0ABR0ACP7</accession>